<feature type="transmembrane region" description="Helical" evidence="4">
    <location>
        <begin position="336"/>
        <end position="358"/>
    </location>
</feature>
<protein>
    <submittedName>
        <fullName evidence="6">MFS transporter</fullName>
    </submittedName>
</protein>
<proteinExistence type="predicted"/>
<keyword evidence="3 4" id="KW-0472">Membrane</keyword>
<keyword evidence="2 4" id="KW-1133">Transmembrane helix</keyword>
<dbReference type="Proteomes" id="UP000414233">
    <property type="component" value="Unassembled WGS sequence"/>
</dbReference>
<dbReference type="GO" id="GO:0022857">
    <property type="term" value="F:transmembrane transporter activity"/>
    <property type="evidence" value="ECO:0007669"/>
    <property type="project" value="InterPro"/>
</dbReference>
<feature type="transmembrane region" description="Helical" evidence="4">
    <location>
        <begin position="244"/>
        <end position="266"/>
    </location>
</feature>
<evidence type="ECO:0000256" key="3">
    <source>
        <dbReference type="ARBA" id="ARBA00023136"/>
    </source>
</evidence>
<feature type="transmembrane region" description="Helical" evidence="4">
    <location>
        <begin position="36"/>
        <end position="61"/>
    </location>
</feature>
<dbReference type="PANTHER" id="PTHR23537">
    <property type="match status" value="1"/>
</dbReference>
<evidence type="ECO:0000256" key="1">
    <source>
        <dbReference type="ARBA" id="ARBA00022692"/>
    </source>
</evidence>
<evidence type="ECO:0000256" key="2">
    <source>
        <dbReference type="ARBA" id="ARBA00022989"/>
    </source>
</evidence>
<reference evidence="6 7" key="1">
    <citation type="submission" date="2019-08" db="EMBL/GenBank/DDBJ databases">
        <authorList>
            <person name="Peeters C."/>
        </authorList>
    </citation>
    <scope>NUCLEOTIDE SEQUENCE [LARGE SCALE GENOMIC DNA]</scope>
    <source>
        <strain evidence="6 7">LMG 30175</strain>
    </source>
</reference>
<feature type="transmembrane region" description="Helical" evidence="4">
    <location>
        <begin position="98"/>
        <end position="119"/>
    </location>
</feature>
<dbReference type="Pfam" id="PF06779">
    <property type="entry name" value="MFS_4"/>
    <property type="match status" value="1"/>
</dbReference>
<dbReference type="InterPro" id="IPR036259">
    <property type="entry name" value="MFS_trans_sf"/>
</dbReference>
<keyword evidence="7" id="KW-1185">Reference proteome</keyword>
<dbReference type="Gene3D" id="1.20.1250.20">
    <property type="entry name" value="MFS general substrate transporter like domains"/>
    <property type="match status" value="2"/>
</dbReference>
<evidence type="ECO:0000313" key="6">
    <source>
        <dbReference type="EMBL" id="VVE58806.1"/>
    </source>
</evidence>
<gene>
    <name evidence="6" type="ORF">PTE30175_05306</name>
</gene>
<organism evidence="6 7">
    <name type="scientific">Pandoraea terrae</name>
    <dbReference type="NCBI Taxonomy" id="1537710"/>
    <lineage>
        <taxon>Bacteria</taxon>
        <taxon>Pseudomonadati</taxon>
        <taxon>Pseudomonadota</taxon>
        <taxon>Betaproteobacteria</taxon>
        <taxon>Burkholderiales</taxon>
        <taxon>Burkholderiaceae</taxon>
        <taxon>Pandoraea</taxon>
    </lineage>
</organism>
<dbReference type="PROSITE" id="PS50850">
    <property type="entry name" value="MFS"/>
    <property type="match status" value="1"/>
</dbReference>
<feature type="transmembrane region" description="Helical" evidence="4">
    <location>
        <begin position="217"/>
        <end position="238"/>
    </location>
</feature>
<dbReference type="RefSeq" id="WP_420819681.1">
    <property type="nucleotide sequence ID" value="NZ_CABPRZ010000038.1"/>
</dbReference>
<evidence type="ECO:0000259" key="5">
    <source>
        <dbReference type="PROSITE" id="PS50850"/>
    </source>
</evidence>
<dbReference type="InterPro" id="IPR010645">
    <property type="entry name" value="MFS_4"/>
</dbReference>
<dbReference type="GO" id="GO:0005886">
    <property type="term" value="C:plasma membrane"/>
    <property type="evidence" value="ECO:0007669"/>
    <property type="project" value="TreeGrafter"/>
</dbReference>
<feature type="domain" description="Major facilitator superfamily (MFS) profile" evidence="5">
    <location>
        <begin position="1"/>
        <end position="390"/>
    </location>
</feature>
<feature type="transmembrane region" description="Helical" evidence="4">
    <location>
        <begin position="278"/>
        <end position="295"/>
    </location>
</feature>
<dbReference type="PANTHER" id="PTHR23537:SF1">
    <property type="entry name" value="SUGAR TRANSPORTER"/>
    <property type="match status" value="1"/>
</dbReference>
<dbReference type="SUPFAM" id="SSF103473">
    <property type="entry name" value="MFS general substrate transporter"/>
    <property type="match status" value="1"/>
</dbReference>
<feature type="transmembrane region" description="Helical" evidence="4">
    <location>
        <begin position="131"/>
        <end position="152"/>
    </location>
</feature>
<evidence type="ECO:0000313" key="7">
    <source>
        <dbReference type="Proteomes" id="UP000414233"/>
    </source>
</evidence>
<name>A0A5E4ZCQ1_9BURK</name>
<feature type="transmembrane region" description="Helical" evidence="4">
    <location>
        <begin position="301"/>
        <end position="324"/>
    </location>
</feature>
<sequence length="392" mass="40181">MTSLLAAVGLSLGAAIALGIARFAYALLLPPMKLDLGWSFAQAGSMNTGNALGYLIGALAFPWLSRRSSAYGAFLAGCVSTTILVATAGAMSDSTVLLAQRVASGVSSALIFVGGGVLASRQASRHPQDAGLILGIYYGGTGWGIALAAWLVPVTLGTGLHGWQPSWLALAAACGVLSIVAIRAARTADLDAPAHGAAASATAGDARPSWWRMRFALIGYAMFGVGYIGYMTFVIALLRDAGLSAFIVTVFYLLLGACVVVSAAPWARLLTRCKDGRALALLNGLVGIATLIPALSTAPAFAFVSGALFGLTFLSVVASTTAFVRHNFPPSQWPAGISAFTIMFAFGQIVGPVVIGWVSDGAGLARGFLYSALLLLLGAGLAVLQRPLRADA</sequence>
<evidence type="ECO:0000256" key="4">
    <source>
        <dbReference type="SAM" id="Phobius"/>
    </source>
</evidence>
<dbReference type="InterPro" id="IPR020846">
    <property type="entry name" value="MFS_dom"/>
</dbReference>
<feature type="transmembrane region" description="Helical" evidence="4">
    <location>
        <begin position="73"/>
        <end position="92"/>
    </location>
</feature>
<keyword evidence="1 4" id="KW-0812">Transmembrane</keyword>
<dbReference type="AlphaFoldDB" id="A0A5E4ZCQ1"/>
<feature type="transmembrane region" description="Helical" evidence="4">
    <location>
        <begin position="364"/>
        <end position="384"/>
    </location>
</feature>
<accession>A0A5E4ZCQ1</accession>
<dbReference type="EMBL" id="CABPRZ010000038">
    <property type="protein sequence ID" value="VVE58806.1"/>
    <property type="molecule type" value="Genomic_DNA"/>
</dbReference>
<feature type="transmembrane region" description="Helical" evidence="4">
    <location>
        <begin position="164"/>
        <end position="182"/>
    </location>
</feature>